<keyword evidence="2" id="KW-1133">Transmembrane helix</keyword>
<reference evidence="3" key="1">
    <citation type="submission" date="2018-12" db="EMBL/GenBank/DDBJ databases">
        <authorList>
            <person name="Yan G."/>
        </authorList>
    </citation>
    <scope>NUCLEOTIDE SEQUENCE</scope>
</reference>
<proteinExistence type="predicted"/>
<name>A0A513X598_TETPY</name>
<feature type="region of interest" description="Disordered" evidence="1">
    <location>
        <begin position="547"/>
        <end position="612"/>
    </location>
</feature>
<dbReference type="EMBL" id="MK315121">
    <property type="protein sequence ID" value="QDH09114.1"/>
    <property type="molecule type" value="Genomic_DNA"/>
</dbReference>
<dbReference type="CDD" id="cd00064">
    <property type="entry name" value="FU"/>
    <property type="match status" value="1"/>
</dbReference>
<evidence type="ECO:0000256" key="2">
    <source>
        <dbReference type="SAM" id="Phobius"/>
    </source>
</evidence>
<dbReference type="AlphaFoldDB" id="A0A513X598"/>
<organism evidence="3">
    <name type="scientific">Tetrahymena pyriformis</name>
    <dbReference type="NCBI Taxonomy" id="5908"/>
    <lineage>
        <taxon>Eukaryota</taxon>
        <taxon>Sar</taxon>
        <taxon>Alveolata</taxon>
        <taxon>Ciliophora</taxon>
        <taxon>Intramacronucleata</taxon>
        <taxon>Oligohymenophorea</taxon>
        <taxon>Hymenostomatida</taxon>
        <taxon>Tetrahymenina</taxon>
        <taxon>Tetrahymenidae</taxon>
        <taxon>Tetrahymena</taxon>
    </lineage>
</organism>
<gene>
    <name evidence="3" type="primary">MTB</name>
</gene>
<evidence type="ECO:0000256" key="1">
    <source>
        <dbReference type="SAM" id="MobiDB-lite"/>
    </source>
</evidence>
<protein>
    <submittedName>
        <fullName evidence="3">MTBp</fullName>
    </submittedName>
</protein>
<keyword evidence="2" id="KW-0812">Transmembrane</keyword>
<feature type="compositionally biased region" description="Polar residues" evidence="1">
    <location>
        <begin position="587"/>
        <end position="612"/>
    </location>
</feature>
<dbReference type="InterPro" id="IPR009030">
    <property type="entry name" value="Growth_fac_rcpt_cys_sf"/>
</dbReference>
<feature type="compositionally biased region" description="Basic and acidic residues" evidence="1">
    <location>
        <begin position="566"/>
        <end position="585"/>
    </location>
</feature>
<feature type="region of interest" description="Disordered" evidence="1">
    <location>
        <begin position="339"/>
        <end position="364"/>
    </location>
</feature>
<keyword evidence="2" id="KW-0472">Membrane</keyword>
<feature type="transmembrane region" description="Helical" evidence="2">
    <location>
        <begin position="476"/>
        <end position="496"/>
    </location>
</feature>
<accession>A0A513X598</accession>
<feature type="transmembrane region" description="Helical" evidence="2">
    <location>
        <begin position="176"/>
        <end position="199"/>
    </location>
</feature>
<feature type="compositionally biased region" description="Basic and acidic residues" evidence="1">
    <location>
        <begin position="348"/>
        <end position="360"/>
    </location>
</feature>
<dbReference type="InterPro" id="IPR006212">
    <property type="entry name" value="Furin_repeat"/>
</dbReference>
<dbReference type="SMART" id="SM00261">
    <property type="entry name" value="FU"/>
    <property type="match status" value="2"/>
</dbReference>
<feature type="transmembrane region" description="Helical" evidence="2">
    <location>
        <begin position="285"/>
        <end position="308"/>
    </location>
</feature>
<sequence length="612" mass="67799">MDQIASLQPPYTLTVNWTLEAMLNSTVILSGSPSSALPLSCTQSQCSLCVNSGEICNECINGYYLYEDISFCVQQCPPNTSVDEVTKTCKSCNTQQSGCQSCLSTDINACTQCTAGFSINAGQPASYCYIPQPVILVYVPEKTVINSSSSNSGNSKTSSESSNAIMEFIQNSTKGLLLSSILPVAGLCSVLSFLVHKLLKIKGKAQRPNLQLDSEVPQSDRSSMDSQVSIRSDQNSIPFSWVAVLLFFTNFGDLLEVPYILLANLNSSSVTDVSLSKESALQISLWIYIGLHFLSYLSCLFISFQAFVFTSYTSFPVFSIFTTSDTANSMNQHIPFARSHTPQAADSPPHRRDRDSHLESSRSFNFPKNAPFKTSYSKYMKQAFNFATRFLIALLGQAFSMLFTNIANAQGWFTISFKQNYQLIRQLYRILVIHTMLNILKCIFFSFILTDSPLSSLFSTSSSKSSSIFSHSENGILFSPFFDLLLFKLVMSVISFSNCSHVRSLLNNQDQLMQLNYSPNLTSQTSPLSDSNTGGITAFIKQSGIKAQSSSKIRHTSNDRQSSPLKIEDFQLDNRNEQQGFKERSLSPYSKSSTPNLLATSSHQTSPYRLKL</sequence>
<dbReference type="SUPFAM" id="SSF57184">
    <property type="entry name" value="Growth factor receptor domain"/>
    <property type="match status" value="1"/>
</dbReference>
<feature type="transmembrane region" description="Helical" evidence="2">
    <location>
        <begin position="386"/>
        <end position="406"/>
    </location>
</feature>
<evidence type="ECO:0000313" key="3">
    <source>
        <dbReference type="EMBL" id="QDH09114.1"/>
    </source>
</evidence>
<feature type="transmembrane region" description="Helical" evidence="2">
    <location>
        <begin position="427"/>
        <end position="449"/>
    </location>
</feature>